<protein>
    <submittedName>
        <fullName evidence="4">Nitroreductase family protein</fullName>
    </submittedName>
</protein>
<sequence>MMNKYLPQVEENRKASYEVDPVFLNRWSPRSFKQDPVPDEVLFSLFEAARWAPSASNEQPWRFILARSREDKERFYPFIADGNRVWCEKAPVLALILSKTVNVKGAHNRAHAFDAGAAWGYLALEATRRGLITHAMGGFDPDKAREVLGVPDEYELHAVIAIGYQGEKDALPEHLQEREKPSGRRELSETVFEGVFGRT</sequence>
<proteinExistence type="inferred from homology"/>
<keyword evidence="2" id="KW-0560">Oxidoreductase</keyword>
<dbReference type="SUPFAM" id="SSF55469">
    <property type="entry name" value="FMN-dependent nitroreductase-like"/>
    <property type="match status" value="1"/>
</dbReference>
<organism evidence="4 5">
    <name type="scientific">Brevibacillus thermoruber</name>
    <dbReference type="NCBI Taxonomy" id="33942"/>
    <lineage>
        <taxon>Bacteria</taxon>
        <taxon>Bacillati</taxon>
        <taxon>Bacillota</taxon>
        <taxon>Bacilli</taxon>
        <taxon>Bacillales</taxon>
        <taxon>Paenibacillaceae</taxon>
        <taxon>Brevibacillus</taxon>
    </lineage>
</organism>
<keyword evidence="5" id="KW-1185">Reference proteome</keyword>
<evidence type="ECO:0000256" key="2">
    <source>
        <dbReference type="ARBA" id="ARBA00023002"/>
    </source>
</evidence>
<reference evidence="4" key="1">
    <citation type="submission" date="2022-12" db="EMBL/GenBank/DDBJ databases">
        <title>Draft genome sequence of the thermophilic strain Brevibacillus thermoruber HT42, isolated from Los Humeros, Puebla, Mexico, with biotechnological potential.</title>
        <authorList>
            <person name="Lara Sanchez J."/>
            <person name="Solis Palacios R."/>
            <person name="Bustos Baena A.S."/>
            <person name="Ruz Baez A.E."/>
            <person name="Espinosa Luna G."/>
            <person name="Oliart Ros R.M."/>
        </authorList>
    </citation>
    <scope>NUCLEOTIDE SEQUENCE</scope>
    <source>
        <strain evidence="4">HT42</strain>
    </source>
</reference>
<dbReference type="PANTHER" id="PTHR43673:SF10">
    <property type="entry name" value="NADH DEHYDROGENASE_NAD(P)H NITROREDUCTASE XCC3605-RELATED"/>
    <property type="match status" value="1"/>
</dbReference>
<evidence type="ECO:0000313" key="5">
    <source>
        <dbReference type="Proteomes" id="UP001151071"/>
    </source>
</evidence>
<comment type="similarity">
    <text evidence="1">Belongs to the nitroreductase family.</text>
</comment>
<dbReference type="AlphaFoldDB" id="A0A9X3Z3F3"/>
<dbReference type="EMBL" id="JAPYYP010000011">
    <property type="protein sequence ID" value="MDA5108841.1"/>
    <property type="molecule type" value="Genomic_DNA"/>
</dbReference>
<dbReference type="Gene3D" id="3.40.109.10">
    <property type="entry name" value="NADH Oxidase"/>
    <property type="match status" value="1"/>
</dbReference>
<dbReference type="Pfam" id="PF00881">
    <property type="entry name" value="Nitroreductase"/>
    <property type="match status" value="2"/>
</dbReference>
<feature type="domain" description="Nitroreductase" evidence="3">
    <location>
        <begin position="25"/>
        <end position="83"/>
    </location>
</feature>
<accession>A0A9X3Z3F3</accession>
<feature type="domain" description="Nitroreductase" evidence="3">
    <location>
        <begin position="86"/>
        <end position="164"/>
    </location>
</feature>
<evidence type="ECO:0000256" key="1">
    <source>
        <dbReference type="ARBA" id="ARBA00007118"/>
    </source>
</evidence>
<dbReference type="InterPro" id="IPR000415">
    <property type="entry name" value="Nitroreductase-like"/>
</dbReference>
<dbReference type="RefSeq" id="WP_044899295.1">
    <property type="nucleotide sequence ID" value="NZ_JAPYYP010000011.1"/>
</dbReference>
<dbReference type="CDD" id="cd02138">
    <property type="entry name" value="TdsD-like"/>
    <property type="match status" value="1"/>
</dbReference>
<comment type="caution">
    <text evidence="4">The sequence shown here is derived from an EMBL/GenBank/DDBJ whole genome shotgun (WGS) entry which is preliminary data.</text>
</comment>
<gene>
    <name evidence="4" type="ORF">O3V59_10750</name>
</gene>
<dbReference type="PANTHER" id="PTHR43673">
    <property type="entry name" value="NAD(P)H NITROREDUCTASE YDGI-RELATED"/>
    <property type="match status" value="1"/>
</dbReference>
<dbReference type="InterPro" id="IPR029479">
    <property type="entry name" value="Nitroreductase"/>
</dbReference>
<evidence type="ECO:0000259" key="3">
    <source>
        <dbReference type="Pfam" id="PF00881"/>
    </source>
</evidence>
<dbReference type="GO" id="GO:0016491">
    <property type="term" value="F:oxidoreductase activity"/>
    <property type="evidence" value="ECO:0007669"/>
    <property type="project" value="UniProtKB-KW"/>
</dbReference>
<evidence type="ECO:0000313" key="4">
    <source>
        <dbReference type="EMBL" id="MDA5108841.1"/>
    </source>
</evidence>
<dbReference type="Proteomes" id="UP001151071">
    <property type="component" value="Unassembled WGS sequence"/>
</dbReference>
<name>A0A9X3Z3F3_9BACL</name>